<keyword evidence="3 5" id="KW-0687">Ribonucleoprotein</keyword>
<dbReference type="OrthoDB" id="9815192at2"/>
<dbReference type="InterPro" id="IPR050063">
    <property type="entry name" value="Ribosomal_protein_uL29"/>
</dbReference>
<dbReference type="KEGG" id="fsa:C5Q98_01285"/>
<dbReference type="NCBIfam" id="TIGR00012">
    <property type="entry name" value="L29"/>
    <property type="match status" value="1"/>
</dbReference>
<organism evidence="6 7">
    <name type="scientific">Fastidiosipila sanguinis</name>
    <dbReference type="NCBI Taxonomy" id="236753"/>
    <lineage>
        <taxon>Bacteria</taxon>
        <taxon>Bacillati</taxon>
        <taxon>Bacillota</taxon>
        <taxon>Clostridia</taxon>
        <taxon>Eubacteriales</taxon>
        <taxon>Oscillospiraceae</taxon>
        <taxon>Fastidiosipila</taxon>
    </lineage>
</organism>
<protein>
    <recommendedName>
        <fullName evidence="4 5">Large ribosomal subunit protein uL29</fullName>
    </recommendedName>
</protein>
<dbReference type="GO" id="GO:0006412">
    <property type="term" value="P:translation"/>
    <property type="evidence" value="ECO:0007669"/>
    <property type="project" value="UniProtKB-UniRule"/>
</dbReference>
<reference evidence="7" key="1">
    <citation type="submission" date="2018-02" db="EMBL/GenBank/DDBJ databases">
        <authorList>
            <person name="Holder M.E."/>
            <person name="Ajami N.J."/>
            <person name="Petrosino J.F."/>
        </authorList>
    </citation>
    <scope>NUCLEOTIDE SEQUENCE [LARGE SCALE GENOMIC DNA]</scope>
    <source>
        <strain evidence="7">CCUG 47711</strain>
    </source>
</reference>
<dbReference type="HAMAP" id="MF_00374">
    <property type="entry name" value="Ribosomal_uL29"/>
    <property type="match status" value="1"/>
</dbReference>
<dbReference type="EMBL" id="CP027226">
    <property type="protein sequence ID" value="AVM41952.1"/>
    <property type="molecule type" value="Genomic_DNA"/>
</dbReference>
<dbReference type="RefSeq" id="WP_106011938.1">
    <property type="nucleotide sequence ID" value="NZ_CP027226.1"/>
</dbReference>
<dbReference type="Gene3D" id="1.10.287.310">
    <property type="match status" value="1"/>
</dbReference>
<dbReference type="AlphaFoldDB" id="A0A2S0KLP2"/>
<accession>A0A2S0KLP2</accession>
<dbReference type="Pfam" id="PF00831">
    <property type="entry name" value="Ribosomal_L29"/>
    <property type="match status" value="1"/>
</dbReference>
<evidence type="ECO:0000313" key="7">
    <source>
        <dbReference type="Proteomes" id="UP000237947"/>
    </source>
</evidence>
<dbReference type="InterPro" id="IPR018254">
    <property type="entry name" value="Ribosomal_uL29_CS"/>
</dbReference>
<evidence type="ECO:0000256" key="4">
    <source>
        <dbReference type="ARBA" id="ARBA00035204"/>
    </source>
</evidence>
<dbReference type="InterPro" id="IPR036049">
    <property type="entry name" value="Ribosomal_uL29_sf"/>
</dbReference>
<dbReference type="GO" id="GO:0022625">
    <property type="term" value="C:cytosolic large ribosomal subunit"/>
    <property type="evidence" value="ECO:0007669"/>
    <property type="project" value="TreeGrafter"/>
</dbReference>
<gene>
    <name evidence="5" type="primary">rpmC</name>
    <name evidence="6" type="ORF">C5Q98_01285</name>
</gene>
<dbReference type="SUPFAM" id="SSF46561">
    <property type="entry name" value="Ribosomal protein L29 (L29p)"/>
    <property type="match status" value="1"/>
</dbReference>
<evidence type="ECO:0000256" key="2">
    <source>
        <dbReference type="ARBA" id="ARBA00022980"/>
    </source>
</evidence>
<keyword evidence="2 5" id="KW-0689">Ribosomal protein</keyword>
<dbReference type="Proteomes" id="UP000237947">
    <property type="component" value="Chromosome"/>
</dbReference>
<dbReference type="InterPro" id="IPR001854">
    <property type="entry name" value="Ribosomal_uL29"/>
</dbReference>
<dbReference type="PANTHER" id="PTHR10916:SF0">
    <property type="entry name" value="LARGE RIBOSOMAL SUBUNIT PROTEIN UL29C"/>
    <property type="match status" value="1"/>
</dbReference>
<proteinExistence type="inferred from homology"/>
<dbReference type="PANTHER" id="PTHR10916">
    <property type="entry name" value="60S RIBOSOMAL PROTEIN L35/50S RIBOSOMAL PROTEIN L29"/>
    <property type="match status" value="1"/>
</dbReference>
<dbReference type="FunFam" id="1.10.287.310:FF:000001">
    <property type="entry name" value="50S ribosomal protein L29"/>
    <property type="match status" value="1"/>
</dbReference>
<name>A0A2S0KLP2_9FIRM</name>
<evidence type="ECO:0000256" key="3">
    <source>
        <dbReference type="ARBA" id="ARBA00023274"/>
    </source>
</evidence>
<dbReference type="CDD" id="cd00427">
    <property type="entry name" value="Ribosomal_L29_HIP"/>
    <property type="match status" value="1"/>
</dbReference>
<sequence>MKANELREKSTEDLNVELAELSNELFKLRFQNATHNLDNPAQLKHVRRDIARVKTILREREISLENK</sequence>
<comment type="similarity">
    <text evidence="1 5">Belongs to the universal ribosomal protein uL29 family.</text>
</comment>
<evidence type="ECO:0000313" key="6">
    <source>
        <dbReference type="EMBL" id="AVM41952.1"/>
    </source>
</evidence>
<evidence type="ECO:0000256" key="1">
    <source>
        <dbReference type="ARBA" id="ARBA00009254"/>
    </source>
</evidence>
<keyword evidence="7" id="KW-1185">Reference proteome</keyword>
<dbReference type="GO" id="GO:0003735">
    <property type="term" value="F:structural constituent of ribosome"/>
    <property type="evidence" value="ECO:0007669"/>
    <property type="project" value="InterPro"/>
</dbReference>
<evidence type="ECO:0000256" key="5">
    <source>
        <dbReference type="HAMAP-Rule" id="MF_00374"/>
    </source>
</evidence>
<dbReference type="PROSITE" id="PS00579">
    <property type="entry name" value="RIBOSOMAL_L29"/>
    <property type="match status" value="1"/>
</dbReference>